<protein>
    <submittedName>
        <fullName evidence="1">Uncharacterized protein</fullName>
    </submittedName>
</protein>
<dbReference type="AlphaFoldDB" id="A0A8K0HLU7"/>
<dbReference type="Proteomes" id="UP000796880">
    <property type="component" value="Unassembled WGS sequence"/>
</dbReference>
<name>A0A8K0HLU7_9ROSA</name>
<gene>
    <name evidence="1" type="ORF">FNV43_RR05700</name>
</gene>
<accession>A0A8K0HLU7</accession>
<comment type="caution">
    <text evidence="1">The sequence shown here is derived from an EMBL/GenBank/DDBJ whole genome shotgun (WGS) entry which is preliminary data.</text>
</comment>
<evidence type="ECO:0000313" key="2">
    <source>
        <dbReference type="Proteomes" id="UP000796880"/>
    </source>
</evidence>
<keyword evidence="2" id="KW-1185">Reference proteome</keyword>
<reference evidence="1" key="1">
    <citation type="submission" date="2020-03" db="EMBL/GenBank/DDBJ databases">
        <title>A high-quality chromosome-level genome assembly of a woody plant with both climbing and erect habits, Rhamnella rubrinervis.</title>
        <authorList>
            <person name="Lu Z."/>
            <person name="Yang Y."/>
            <person name="Zhu X."/>
            <person name="Sun Y."/>
        </authorList>
    </citation>
    <scope>NUCLEOTIDE SEQUENCE</scope>
    <source>
        <strain evidence="1">BYM</strain>
        <tissue evidence="1">Leaf</tissue>
    </source>
</reference>
<sequence length="392" mass="44975">MVLGYEGFKVLVDEVLSEEVDEVVPDEVEEVDNVEMESMKVYKAFKYPTAADAHVRITNKAVLGKVLDDVKKKMGTVVKNYHVVSILEASLGEENILTISEHGHDEHYDDFGHDIVESPLKRFEVASSRQVSEDTQKYIIPPSTQDENEVVKIVHTEEEVNNNEDVNKEESINKMDDTHTIDTINKMEDMHIVDTVNKMEETHIVHMEEETHTVHIEEETHIVPEPKDGELDIGILGYKRLRRKARNVKSPYTVNEDLKKRLKNALPADQFNPMKPAAEGMIQAFAIYLLKDLPKVILLGEYEPISLEFMQVMTKTTAWLTDERTACPDALNVMEANHFILDEVPRSTSSVVCPKQIVLHDVLRLRFMSQTKLDEVLDQAFRLLHLRFMSQR</sequence>
<dbReference type="EMBL" id="VOIH02000002">
    <property type="protein sequence ID" value="KAF3455252.1"/>
    <property type="molecule type" value="Genomic_DNA"/>
</dbReference>
<organism evidence="1 2">
    <name type="scientific">Rhamnella rubrinervis</name>
    <dbReference type="NCBI Taxonomy" id="2594499"/>
    <lineage>
        <taxon>Eukaryota</taxon>
        <taxon>Viridiplantae</taxon>
        <taxon>Streptophyta</taxon>
        <taxon>Embryophyta</taxon>
        <taxon>Tracheophyta</taxon>
        <taxon>Spermatophyta</taxon>
        <taxon>Magnoliopsida</taxon>
        <taxon>eudicotyledons</taxon>
        <taxon>Gunneridae</taxon>
        <taxon>Pentapetalae</taxon>
        <taxon>rosids</taxon>
        <taxon>fabids</taxon>
        <taxon>Rosales</taxon>
        <taxon>Rhamnaceae</taxon>
        <taxon>rhamnoid group</taxon>
        <taxon>Rhamneae</taxon>
        <taxon>Rhamnella</taxon>
    </lineage>
</organism>
<evidence type="ECO:0000313" key="1">
    <source>
        <dbReference type="EMBL" id="KAF3455252.1"/>
    </source>
</evidence>
<proteinExistence type="predicted"/>